<evidence type="ECO:0008006" key="4">
    <source>
        <dbReference type="Google" id="ProtNLM"/>
    </source>
</evidence>
<evidence type="ECO:0000313" key="3">
    <source>
        <dbReference type="Proteomes" id="UP000253094"/>
    </source>
</evidence>
<feature type="region of interest" description="Disordered" evidence="1">
    <location>
        <begin position="51"/>
        <end position="76"/>
    </location>
</feature>
<dbReference type="RefSeq" id="WP_114026752.1">
    <property type="nucleotide sequence ID" value="NZ_QOIL01000001.1"/>
</dbReference>
<sequence>MKTAYIVGISVPAAEFRARLAEIPGAVLVRELPSSRVVVVLPGGTPAKTLASLPGVTSLREDRPERLSRPDARDRP</sequence>
<comment type="caution">
    <text evidence="2">The sequence shown here is derived from an EMBL/GenBank/DDBJ whole genome shotgun (WGS) entry which is preliminary data.</text>
</comment>
<feature type="compositionally biased region" description="Basic and acidic residues" evidence="1">
    <location>
        <begin position="59"/>
        <end position="76"/>
    </location>
</feature>
<dbReference type="EMBL" id="QOIL01000001">
    <property type="protein sequence ID" value="RCG33087.1"/>
    <property type="molecule type" value="Genomic_DNA"/>
</dbReference>
<dbReference type="AlphaFoldDB" id="A0A367FTR1"/>
<evidence type="ECO:0000256" key="1">
    <source>
        <dbReference type="SAM" id="MobiDB-lite"/>
    </source>
</evidence>
<organism evidence="2 3">
    <name type="scientific">Sphaerisporangium album</name>
    <dbReference type="NCBI Taxonomy" id="509200"/>
    <lineage>
        <taxon>Bacteria</taxon>
        <taxon>Bacillati</taxon>
        <taxon>Actinomycetota</taxon>
        <taxon>Actinomycetes</taxon>
        <taxon>Streptosporangiales</taxon>
        <taxon>Streptosporangiaceae</taxon>
        <taxon>Sphaerisporangium</taxon>
    </lineage>
</organism>
<dbReference type="Proteomes" id="UP000253094">
    <property type="component" value="Unassembled WGS sequence"/>
</dbReference>
<keyword evidence="3" id="KW-1185">Reference proteome</keyword>
<gene>
    <name evidence="2" type="ORF">DQ384_01175</name>
</gene>
<name>A0A367FTR1_9ACTN</name>
<protein>
    <recommendedName>
        <fullName evidence="4">Inhibitor I9 domain-containing protein</fullName>
    </recommendedName>
</protein>
<proteinExistence type="predicted"/>
<reference evidence="2 3" key="1">
    <citation type="submission" date="2018-06" db="EMBL/GenBank/DDBJ databases">
        <title>Sphaerisporangium craniellae sp. nov., isolated from a marine sponge in the South China Sea.</title>
        <authorList>
            <person name="Li L."/>
        </authorList>
    </citation>
    <scope>NUCLEOTIDE SEQUENCE [LARGE SCALE GENOMIC DNA]</scope>
    <source>
        <strain evidence="2 3">CCTCC AA 208026</strain>
    </source>
</reference>
<accession>A0A367FTR1</accession>
<evidence type="ECO:0000313" key="2">
    <source>
        <dbReference type="EMBL" id="RCG33087.1"/>
    </source>
</evidence>